<dbReference type="InterPro" id="IPR011989">
    <property type="entry name" value="ARM-like"/>
</dbReference>
<protein>
    <recommendedName>
        <fullName evidence="6">Pumilio homology domain family member 3</fullName>
    </recommendedName>
</protein>
<evidence type="ECO:0000256" key="6">
    <source>
        <dbReference type="ARBA" id="ARBA00081811"/>
    </source>
</evidence>
<dbReference type="InterPro" id="IPR033133">
    <property type="entry name" value="PUM-HD"/>
</dbReference>
<feature type="repeat" description="Pumilio" evidence="7">
    <location>
        <begin position="371"/>
        <end position="406"/>
    </location>
</feature>
<dbReference type="InterPro" id="IPR033712">
    <property type="entry name" value="Pumilio_RNA-bd"/>
</dbReference>
<dbReference type="Pfam" id="PF00806">
    <property type="entry name" value="PUF"/>
    <property type="match status" value="8"/>
</dbReference>
<evidence type="ECO:0000313" key="10">
    <source>
        <dbReference type="EMBL" id="KJA27195.1"/>
    </source>
</evidence>
<evidence type="ECO:0000256" key="5">
    <source>
        <dbReference type="ARBA" id="ARBA00060736"/>
    </source>
</evidence>
<evidence type="ECO:0000256" key="3">
    <source>
        <dbReference type="ARBA" id="ARBA00022737"/>
    </source>
</evidence>
<comment type="similarity">
    <text evidence="5">Belongs to the PUF3 family.</text>
</comment>
<dbReference type="FunFam" id="1.25.10.10:FF:000004">
    <property type="entry name" value="Pumilio homolog 1 isoform 2"/>
    <property type="match status" value="1"/>
</dbReference>
<dbReference type="PROSITE" id="PS50303">
    <property type="entry name" value="PUM_HD"/>
    <property type="match status" value="1"/>
</dbReference>
<evidence type="ECO:0000256" key="2">
    <source>
        <dbReference type="ARBA" id="ARBA00022490"/>
    </source>
</evidence>
<dbReference type="SMART" id="SM00025">
    <property type="entry name" value="Pumilio"/>
    <property type="match status" value="8"/>
</dbReference>
<feature type="compositionally biased region" description="Polar residues" evidence="8">
    <location>
        <begin position="241"/>
        <end position="264"/>
    </location>
</feature>
<dbReference type="PANTHER" id="PTHR12537">
    <property type="entry name" value="RNA BINDING PROTEIN PUMILIO-RELATED"/>
    <property type="match status" value="1"/>
</dbReference>
<dbReference type="GO" id="GO:0003730">
    <property type="term" value="F:mRNA 3'-UTR binding"/>
    <property type="evidence" value="ECO:0007669"/>
    <property type="project" value="TreeGrafter"/>
</dbReference>
<dbReference type="SUPFAM" id="SSF48371">
    <property type="entry name" value="ARM repeat"/>
    <property type="match status" value="1"/>
</dbReference>
<dbReference type="PANTHER" id="PTHR12537:SF12">
    <property type="entry name" value="MATERNAL PROTEIN PUMILIO"/>
    <property type="match status" value="1"/>
</dbReference>
<feature type="repeat" description="Pumilio" evidence="7">
    <location>
        <begin position="334"/>
        <end position="370"/>
    </location>
</feature>
<evidence type="ECO:0000256" key="8">
    <source>
        <dbReference type="SAM" id="MobiDB-lite"/>
    </source>
</evidence>
<keyword evidence="11" id="KW-1185">Reference proteome</keyword>
<dbReference type="STRING" id="945553.A0A0D2Q6F5"/>
<dbReference type="InterPro" id="IPR016024">
    <property type="entry name" value="ARM-type_fold"/>
</dbReference>
<dbReference type="GO" id="GO:0005737">
    <property type="term" value="C:cytoplasm"/>
    <property type="evidence" value="ECO:0007669"/>
    <property type="project" value="UniProtKB-SubCell"/>
</dbReference>
<dbReference type="OrthoDB" id="668540at2759"/>
<feature type="repeat" description="Pumilio" evidence="7">
    <location>
        <begin position="557"/>
        <end position="594"/>
    </location>
</feature>
<name>A0A0D2Q6F5_HYPSF</name>
<dbReference type="AlphaFoldDB" id="A0A0D2Q6F5"/>
<comment type="subcellular location">
    <subcellularLocation>
        <location evidence="1">Cytoplasm</location>
    </subcellularLocation>
</comment>
<feature type="repeat" description="Pumilio" evidence="7">
    <location>
        <begin position="514"/>
        <end position="549"/>
    </location>
</feature>
<evidence type="ECO:0000256" key="7">
    <source>
        <dbReference type="PROSITE-ProRule" id="PRU00317"/>
    </source>
</evidence>
<dbReference type="EMBL" id="KN817525">
    <property type="protein sequence ID" value="KJA27195.1"/>
    <property type="molecule type" value="Genomic_DNA"/>
</dbReference>
<dbReference type="InterPro" id="IPR001313">
    <property type="entry name" value="Pumilio_RNA-bd_rpt"/>
</dbReference>
<keyword evidence="2" id="KW-0963">Cytoplasm</keyword>
<reference evidence="11" key="1">
    <citation type="submission" date="2014-04" db="EMBL/GenBank/DDBJ databases">
        <title>Evolutionary Origins and Diversification of the Mycorrhizal Mutualists.</title>
        <authorList>
            <consortium name="DOE Joint Genome Institute"/>
            <consortium name="Mycorrhizal Genomics Consortium"/>
            <person name="Kohler A."/>
            <person name="Kuo A."/>
            <person name="Nagy L.G."/>
            <person name="Floudas D."/>
            <person name="Copeland A."/>
            <person name="Barry K.W."/>
            <person name="Cichocki N."/>
            <person name="Veneault-Fourrey C."/>
            <person name="LaButti K."/>
            <person name="Lindquist E.A."/>
            <person name="Lipzen A."/>
            <person name="Lundell T."/>
            <person name="Morin E."/>
            <person name="Murat C."/>
            <person name="Riley R."/>
            <person name="Ohm R."/>
            <person name="Sun H."/>
            <person name="Tunlid A."/>
            <person name="Henrissat B."/>
            <person name="Grigoriev I.V."/>
            <person name="Hibbett D.S."/>
            <person name="Martin F."/>
        </authorList>
    </citation>
    <scope>NUCLEOTIDE SEQUENCE [LARGE SCALE GENOMIC DNA]</scope>
    <source>
        <strain evidence="11">FD-334 SS-4</strain>
    </source>
</reference>
<accession>A0A0D2Q6F5</accession>
<evidence type="ECO:0000313" key="11">
    <source>
        <dbReference type="Proteomes" id="UP000054270"/>
    </source>
</evidence>
<feature type="repeat" description="Pumilio" evidence="7">
    <location>
        <begin position="442"/>
        <end position="477"/>
    </location>
</feature>
<dbReference type="PROSITE" id="PS50302">
    <property type="entry name" value="PUM"/>
    <property type="match status" value="7"/>
</dbReference>
<gene>
    <name evidence="10" type="ORF">HYPSUDRAFT_993395</name>
</gene>
<dbReference type="Gene3D" id="1.25.10.10">
    <property type="entry name" value="Leucine-rich Repeat Variant"/>
    <property type="match status" value="1"/>
</dbReference>
<evidence type="ECO:0000256" key="4">
    <source>
        <dbReference type="ARBA" id="ARBA00022884"/>
    </source>
</evidence>
<evidence type="ECO:0000256" key="1">
    <source>
        <dbReference type="ARBA" id="ARBA00004496"/>
    </source>
</evidence>
<feature type="domain" description="PUM-HD" evidence="9">
    <location>
        <begin position="278"/>
        <end position="622"/>
    </location>
</feature>
<organism evidence="10 11">
    <name type="scientific">Hypholoma sublateritium (strain FD-334 SS-4)</name>
    <dbReference type="NCBI Taxonomy" id="945553"/>
    <lineage>
        <taxon>Eukaryota</taxon>
        <taxon>Fungi</taxon>
        <taxon>Dikarya</taxon>
        <taxon>Basidiomycota</taxon>
        <taxon>Agaricomycotina</taxon>
        <taxon>Agaricomycetes</taxon>
        <taxon>Agaricomycetidae</taxon>
        <taxon>Agaricales</taxon>
        <taxon>Agaricineae</taxon>
        <taxon>Strophariaceae</taxon>
        <taxon>Hypholoma</taxon>
    </lineage>
</organism>
<feature type="region of interest" description="Disordered" evidence="8">
    <location>
        <begin position="626"/>
        <end position="649"/>
    </location>
</feature>
<feature type="compositionally biased region" description="Polar residues" evidence="8">
    <location>
        <begin position="640"/>
        <end position="649"/>
    </location>
</feature>
<feature type="repeat" description="Pumilio" evidence="7">
    <location>
        <begin position="478"/>
        <end position="513"/>
    </location>
</feature>
<keyword evidence="4" id="KW-0694">RNA-binding</keyword>
<dbReference type="CDD" id="cd07920">
    <property type="entry name" value="Pumilio"/>
    <property type="match status" value="1"/>
</dbReference>
<feature type="region of interest" description="Disordered" evidence="8">
    <location>
        <begin position="241"/>
        <end position="273"/>
    </location>
</feature>
<feature type="repeat" description="Pumilio" evidence="7">
    <location>
        <begin position="298"/>
        <end position="333"/>
    </location>
</feature>
<sequence>MRPHAGHPLPQYSENVHHLDPMVPLQNGAHPMANIHPWLSDHQSRYTDNGFIVSPQPLGGPLYSSGYAMLPPTQSHHGHPIEHTHMPNPLHHDFQRQFLGMPQMDPHMSDPYNKFYPSEYGNYFTAQPMEPFNDHSFAFCPPQPQQTPFPTPSRNTVTTGFHYPSQPQYFFPPPPILLTTPPFPQRPALDIEMANQFRIANQLPNVSSSSANRLWLSPQSRLKPSSSLRVSLPKKLMSNSAAALKHSGTSSSHSVTQTIPTSGNARLGRRANNLSRPPRSVLLEEFRNNRDKNWVLEGIFGHVVEFSGDQHGSRFIQQQLEQASDEEKDTVFREIAPHNINNLIQDVFGNYVIQKFFDLGNEHQINILTNAVEEQAEHLSLNIYGCRVVQKALETISPTQQSSIIRRLDSSILHCIKDAHGNHVVQKLVEVVAPERLTFLHAICDNILELSTHPYGCRVLQRCLEHLPTEHTRPLLDAINRYTEDLMKDQYGNYVIQFILEQGQDCDKAVIFADICGSLIRLAQHKYASNVCEKALMCADSERREILINEIMTAKSRTSGENPILTMVKDQYANYVLQRALTLSEGQQRVSFFHLVKPLLAGLRKLTLTYSRPLVSMERLMDKYFNQPTTVDSPEDTEPSDSPLTTAEP</sequence>
<dbReference type="Proteomes" id="UP000054270">
    <property type="component" value="Unassembled WGS sequence"/>
</dbReference>
<proteinExistence type="inferred from homology"/>
<evidence type="ECO:0000259" key="9">
    <source>
        <dbReference type="PROSITE" id="PS50303"/>
    </source>
</evidence>
<keyword evidence="3" id="KW-0677">Repeat</keyword>
<dbReference type="GO" id="GO:0000288">
    <property type="term" value="P:nuclear-transcribed mRNA catabolic process, deadenylation-dependent decay"/>
    <property type="evidence" value="ECO:0007669"/>
    <property type="project" value="TreeGrafter"/>
</dbReference>